<keyword evidence="2" id="KW-1185">Reference proteome</keyword>
<dbReference type="Gene3D" id="3.90.1720.10">
    <property type="entry name" value="endopeptidase domain like (from Nostoc punctiforme)"/>
    <property type="match status" value="1"/>
</dbReference>
<comment type="caution">
    <text evidence="1">The sequence shown here is derived from an EMBL/GenBank/DDBJ whole genome shotgun (WGS) entry which is preliminary data.</text>
</comment>
<protein>
    <submittedName>
        <fullName evidence="1">Uncharacterized protein</fullName>
    </submittedName>
</protein>
<dbReference type="EMBL" id="JAQZSM010000082">
    <property type="protein sequence ID" value="MDD7973926.1"/>
    <property type="molecule type" value="Genomic_DNA"/>
</dbReference>
<dbReference type="RefSeq" id="WP_274354577.1">
    <property type="nucleotide sequence ID" value="NZ_JAQZSM010000082.1"/>
</dbReference>
<name>A0ABT5TFX7_9RHOB</name>
<reference evidence="1" key="1">
    <citation type="submission" date="2023-02" db="EMBL/GenBank/DDBJ databases">
        <title>Description of Roseinatronobacter alkalisoli sp. nov., an alkaliphilic bacerium isolated from soda soil.</title>
        <authorList>
            <person name="Wei W."/>
        </authorList>
    </citation>
    <scope>NUCLEOTIDE SEQUENCE</scope>
    <source>
        <strain evidence="1">HJB301</strain>
    </source>
</reference>
<evidence type="ECO:0000313" key="2">
    <source>
        <dbReference type="Proteomes" id="UP001431784"/>
    </source>
</evidence>
<proteinExistence type="predicted"/>
<gene>
    <name evidence="1" type="ORF">PUT78_23140</name>
</gene>
<organism evidence="1 2">
    <name type="scientific">Roseinatronobacter alkalisoli</name>
    <dbReference type="NCBI Taxonomy" id="3028235"/>
    <lineage>
        <taxon>Bacteria</taxon>
        <taxon>Pseudomonadati</taxon>
        <taxon>Pseudomonadota</taxon>
        <taxon>Alphaproteobacteria</taxon>
        <taxon>Rhodobacterales</taxon>
        <taxon>Paracoccaceae</taxon>
        <taxon>Roseinatronobacter</taxon>
    </lineage>
</organism>
<evidence type="ECO:0000313" key="1">
    <source>
        <dbReference type="EMBL" id="MDD7973926.1"/>
    </source>
</evidence>
<sequence length="375" mass="42004">MQGSDTSGERPASVWRFDHSALQDGDVILERGHRPASKVIMAVDGGPYSHVLLWLGGTDFLEAVEMGVRLISYARFFLRDPADWMVLRHPDSKAGSLAAREARSFAHMEYGLGGAIATKIPGAWKTNPAAMFCSQVVAAAYENVGYPLVSKASAKVSPNDLTRQSALVPVSPIPLLEHVLSEEEHADIDRWFDRDRAYADTAMAREVQASQEVFELIRGLYPKLTLPPEFRLACPPRNLGEAFNVLQFLDWATASRISGVMLPELEQRGYFDFLFPGLNELSERLDGETSALAAGHFDPVTLARLVAHYRDVLPSHRKTMGHHRDNADAYGRLFMQLFPLPIFERMARMHRQIETMLQSIIRLEEEFVAASARRQ</sequence>
<dbReference type="Proteomes" id="UP001431784">
    <property type="component" value="Unassembled WGS sequence"/>
</dbReference>
<dbReference type="InterPro" id="IPR038765">
    <property type="entry name" value="Papain-like_cys_pep_sf"/>
</dbReference>
<accession>A0ABT5TFX7</accession>
<dbReference type="SUPFAM" id="SSF54001">
    <property type="entry name" value="Cysteine proteinases"/>
    <property type="match status" value="1"/>
</dbReference>